<feature type="chain" id="PRO_5045755698" description="Insoluble domain protein" evidence="2">
    <location>
        <begin position="30"/>
        <end position="397"/>
    </location>
</feature>
<sequence>MSTRFGRKALLTVAAWPALIAVAAGVADAAPGQPGMAAPGAGQPGASYVPQPAAPVVADPGPSTATLADWVPEPETVMPVPQWRPRPQQQVQPQRQYQPRVVEDSGPAPVADESEPAAEQPVAVPVDPHTLRLGNGTIVLPDPIDVRTRDKIQAYVDLAEWNVAAAGDGLGLPRNESDRLAAGAVGGAVIGAPVAALVAAPVGAVGGCGVGALVGAVAGGLIGGIPTAGAMAVPGALIGGAIGCAVGGVSGGLTFATAGGIAGGLAGAGTGAVIGSADRDVALPAEVPPLMDAPAAQPIPEPMPIVEEAAPAPVSAPVPVEWVAPVQAAVEVVEQAAEQVVHVAEQVVVADPGLAAPVDSLRDALAAVPPVAPEQLGPLAGFAPAVNDALGAVQAGF</sequence>
<keyword evidence="4" id="KW-1185">Reference proteome</keyword>
<reference evidence="3 4" key="1">
    <citation type="submission" date="2021-01" db="EMBL/GenBank/DDBJ databases">
        <title>WGS of actinomycetes isolated from Thailand.</title>
        <authorList>
            <person name="Thawai C."/>
        </authorList>
    </citation>
    <scope>NUCLEOTIDE SEQUENCE [LARGE SCALE GENOMIC DNA]</scope>
    <source>
        <strain evidence="3 4">LPG 2</strain>
    </source>
</reference>
<feature type="signal peptide" evidence="2">
    <location>
        <begin position="1"/>
        <end position="29"/>
    </location>
</feature>
<evidence type="ECO:0000256" key="1">
    <source>
        <dbReference type="SAM" id="MobiDB-lite"/>
    </source>
</evidence>
<dbReference type="Proteomes" id="UP000602198">
    <property type="component" value="Unassembled WGS sequence"/>
</dbReference>
<evidence type="ECO:0008006" key="5">
    <source>
        <dbReference type="Google" id="ProtNLM"/>
    </source>
</evidence>
<evidence type="ECO:0000313" key="4">
    <source>
        <dbReference type="Proteomes" id="UP000602198"/>
    </source>
</evidence>
<gene>
    <name evidence="3" type="ORF">JK358_37380</name>
</gene>
<dbReference type="RefSeq" id="WP_201958240.1">
    <property type="nucleotide sequence ID" value="NZ_JAERRJ010000024.1"/>
</dbReference>
<feature type="compositionally biased region" description="Low complexity" evidence="1">
    <location>
        <begin position="79"/>
        <end position="100"/>
    </location>
</feature>
<feature type="compositionally biased region" description="Low complexity" evidence="1">
    <location>
        <begin position="51"/>
        <end position="62"/>
    </location>
</feature>
<dbReference type="EMBL" id="JAERRJ010000024">
    <property type="protein sequence ID" value="MBL1080085.1"/>
    <property type="molecule type" value="Genomic_DNA"/>
</dbReference>
<name>A0ABS1MJ60_9NOCA</name>
<feature type="region of interest" description="Disordered" evidence="1">
    <location>
        <begin position="51"/>
        <end position="121"/>
    </location>
</feature>
<keyword evidence="2" id="KW-0732">Signal</keyword>
<evidence type="ECO:0000256" key="2">
    <source>
        <dbReference type="SAM" id="SignalP"/>
    </source>
</evidence>
<protein>
    <recommendedName>
        <fullName evidence="5">Insoluble domain protein</fullName>
    </recommendedName>
</protein>
<proteinExistence type="predicted"/>
<evidence type="ECO:0000313" key="3">
    <source>
        <dbReference type="EMBL" id="MBL1080085.1"/>
    </source>
</evidence>
<accession>A0ABS1MJ60</accession>
<comment type="caution">
    <text evidence="3">The sequence shown here is derived from an EMBL/GenBank/DDBJ whole genome shotgun (WGS) entry which is preliminary data.</text>
</comment>
<organism evidence="3 4">
    <name type="scientific">Nocardia acididurans</name>
    <dbReference type="NCBI Taxonomy" id="2802282"/>
    <lineage>
        <taxon>Bacteria</taxon>
        <taxon>Bacillati</taxon>
        <taxon>Actinomycetota</taxon>
        <taxon>Actinomycetes</taxon>
        <taxon>Mycobacteriales</taxon>
        <taxon>Nocardiaceae</taxon>
        <taxon>Nocardia</taxon>
    </lineage>
</organism>